<evidence type="ECO:0000313" key="23">
    <source>
        <dbReference type="Proteomes" id="UP000191024"/>
    </source>
</evidence>
<evidence type="ECO:0000256" key="20">
    <source>
        <dbReference type="RuleBase" id="RU364027"/>
    </source>
</evidence>
<keyword evidence="13 20" id="KW-0445">Lipid transport</keyword>
<dbReference type="PANTHER" id="PTHR13038:SF10">
    <property type="entry name" value="AUTOPHAGY-RELATED PROTEIN 9"/>
    <property type="match status" value="1"/>
</dbReference>
<protein>
    <recommendedName>
        <fullName evidence="6 20">Autophagy-related protein 9</fullName>
    </recommendedName>
</protein>
<keyword evidence="14 20" id="KW-0472">Membrane</keyword>
<comment type="similarity">
    <text evidence="5 20">Belongs to the ATG9 family.</text>
</comment>
<accession>A0A1G4JS81</accession>
<comment type="function">
    <text evidence="20">Phospholipid scramblase involved in autophagy. Cycles between the preautophagosomal structure/phagophore assembly site (PAS) and the cytoplasmic vesicle pool and supplies membrane for the growing autophagosome. Lipid scramblase activity plays a key role in preautophagosomal structure/phagophore assembly by distributing the phospholipids that arrive through ATG2 from the cytoplasmic to the luminal leaflet of the bilayer, thereby driving autophagosomal membrane expansion.</text>
</comment>
<evidence type="ECO:0000256" key="3">
    <source>
        <dbReference type="ARBA" id="ARBA00004511"/>
    </source>
</evidence>
<feature type="compositionally biased region" description="Acidic residues" evidence="21">
    <location>
        <begin position="152"/>
        <end position="164"/>
    </location>
</feature>
<evidence type="ECO:0000313" key="22">
    <source>
        <dbReference type="EMBL" id="SCU93702.1"/>
    </source>
</evidence>
<keyword evidence="11 20" id="KW-0072">Autophagy</keyword>
<dbReference type="OrthoDB" id="2020634at2759"/>
<evidence type="ECO:0000256" key="14">
    <source>
        <dbReference type="ARBA" id="ARBA00023136"/>
    </source>
</evidence>
<feature type="compositionally biased region" description="Acidic residues" evidence="21">
    <location>
        <begin position="66"/>
        <end position="76"/>
    </location>
</feature>
<comment type="subcellular location">
    <subcellularLocation>
        <location evidence="1">Cytoplasmic vesicle membrane</location>
        <topology evidence="1">Multi-pass membrane protein</topology>
    </subcellularLocation>
    <subcellularLocation>
        <location evidence="2">Endoplasmic reticulum membrane</location>
        <topology evidence="2">Multi-pass membrane protein</topology>
    </subcellularLocation>
    <subcellularLocation>
        <location evidence="4">Golgi apparatus membrane</location>
        <topology evidence="4">Multi-pass membrane protein</topology>
    </subcellularLocation>
    <subcellularLocation>
        <location evidence="3 20">Preautophagosomal structure membrane</location>
        <topology evidence="3 20">Multi-pass membrane protein</topology>
    </subcellularLocation>
</comment>
<evidence type="ECO:0000256" key="11">
    <source>
        <dbReference type="ARBA" id="ARBA00023006"/>
    </source>
</evidence>
<organism evidence="22 23">
    <name type="scientific">Lachancea mirantina</name>
    <dbReference type="NCBI Taxonomy" id="1230905"/>
    <lineage>
        <taxon>Eukaryota</taxon>
        <taxon>Fungi</taxon>
        <taxon>Dikarya</taxon>
        <taxon>Ascomycota</taxon>
        <taxon>Saccharomycotina</taxon>
        <taxon>Saccharomycetes</taxon>
        <taxon>Saccharomycetales</taxon>
        <taxon>Saccharomycetaceae</taxon>
        <taxon>Lachancea</taxon>
    </lineage>
</organism>
<reference evidence="22 23" key="1">
    <citation type="submission" date="2016-03" db="EMBL/GenBank/DDBJ databases">
        <authorList>
            <person name="Devillers H."/>
        </authorList>
    </citation>
    <scope>NUCLEOTIDE SEQUENCE [LARGE SCALE GENOMIC DNA]</scope>
    <source>
        <strain evidence="22">CBS 11717</strain>
    </source>
</reference>
<evidence type="ECO:0000256" key="19">
    <source>
        <dbReference type="ARBA" id="ARBA00024631"/>
    </source>
</evidence>
<keyword evidence="8 20" id="KW-0812">Transmembrane</keyword>
<keyword evidence="9" id="KW-0256">Endoplasmic reticulum</keyword>
<proteinExistence type="inferred from homology"/>
<dbReference type="GO" id="GO:0030659">
    <property type="term" value="C:cytoplasmic vesicle membrane"/>
    <property type="evidence" value="ECO:0007669"/>
    <property type="project" value="UniProtKB-SubCell"/>
</dbReference>
<dbReference type="InterPro" id="IPR007241">
    <property type="entry name" value="Autophagy-rel_prot_9"/>
</dbReference>
<dbReference type="PANTHER" id="PTHR13038">
    <property type="entry name" value="APG9 AUTOPHAGY 9"/>
    <property type="match status" value="1"/>
</dbReference>
<feature type="transmembrane region" description="Helical" evidence="20">
    <location>
        <begin position="697"/>
        <end position="716"/>
    </location>
</feature>
<dbReference type="GO" id="GO:0061709">
    <property type="term" value="P:reticulophagy"/>
    <property type="evidence" value="ECO:0007669"/>
    <property type="project" value="TreeGrafter"/>
</dbReference>
<evidence type="ECO:0000256" key="10">
    <source>
        <dbReference type="ARBA" id="ARBA00022989"/>
    </source>
</evidence>
<keyword evidence="7 20" id="KW-0813">Transport</keyword>
<dbReference type="GO" id="GO:0034727">
    <property type="term" value="P:piecemeal microautophagy of the nucleus"/>
    <property type="evidence" value="ECO:0007669"/>
    <property type="project" value="TreeGrafter"/>
</dbReference>
<dbReference type="EMBL" id="LT598465">
    <property type="protein sequence ID" value="SCU93702.1"/>
    <property type="molecule type" value="Genomic_DNA"/>
</dbReference>
<evidence type="ECO:0000256" key="13">
    <source>
        <dbReference type="ARBA" id="ARBA00023055"/>
    </source>
</evidence>
<gene>
    <name evidence="22" type="ORF">LAMI_0E15302G</name>
</gene>
<keyword evidence="12" id="KW-0333">Golgi apparatus</keyword>
<comment type="catalytic activity">
    <reaction evidence="16">
        <text>a 1,2-diacyl-sn-glycero-3-phospho-L-serine(in) = a 1,2-diacyl-sn-glycero-3-phospho-L-serine(out)</text>
        <dbReference type="Rhea" id="RHEA:38663"/>
        <dbReference type="ChEBI" id="CHEBI:57262"/>
    </reaction>
</comment>
<comment type="catalytic activity">
    <reaction evidence="19">
        <text>a 1,2-diacyl-sn-glycero-3-phosphocholine(in) = a 1,2-diacyl-sn-glycero-3-phosphocholine(out)</text>
        <dbReference type="Rhea" id="RHEA:38571"/>
        <dbReference type="ChEBI" id="CHEBI:57643"/>
    </reaction>
</comment>
<dbReference type="GO" id="GO:0034497">
    <property type="term" value="P:protein localization to phagophore assembly site"/>
    <property type="evidence" value="ECO:0007669"/>
    <property type="project" value="TreeGrafter"/>
</dbReference>
<evidence type="ECO:0000256" key="9">
    <source>
        <dbReference type="ARBA" id="ARBA00022824"/>
    </source>
</evidence>
<feature type="transmembrane region" description="Helical" evidence="20">
    <location>
        <begin position="629"/>
        <end position="647"/>
    </location>
</feature>
<dbReference type="Pfam" id="PF04109">
    <property type="entry name" value="ATG9"/>
    <property type="match status" value="1"/>
</dbReference>
<evidence type="ECO:0000256" key="7">
    <source>
        <dbReference type="ARBA" id="ARBA00022448"/>
    </source>
</evidence>
<evidence type="ECO:0000256" key="21">
    <source>
        <dbReference type="SAM" id="MobiDB-lite"/>
    </source>
</evidence>
<feature type="transmembrane region" description="Helical" evidence="20">
    <location>
        <begin position="591"/>
        <end position="613"/>
    </location>
</feature>
<sequence length="935" mass="107005">MDSSGPLGNGHERNTFLSRVFGANSADNGSMGYTEMTQIPLLEEEERSVEQDNDVRFLESDGASSSEEDEVSEGEIEPTHVFDGMTSVAFEDESDDAGFSRKGSMGSIPKAGQGESTEDEDDARGAVDTDQNRSRIAERRHDVYQKRRAEVDSEGDDNDIDQEESPLFAQEDRKSRGQNATPAFADAYSNIPFVKQATQRNWRKSSHGSRLEKDSFLYRKKSVWDEENQRTGPALRPPRFLHNITAVSKTPAARVNTLSPREKALWKWANVENLDIFLQEVYAYYLGNGFYCICISKILNLATLVFVTFISTYLGSCVDYSKLPSSHKFSQIRIDQCYSTQITGFTKFCLWMFNSFIILKFVQLYYDIRALQDIHNFYAYLLNISDKDLQTVPWQSVVEQIVLLKDQNAMTANVVEVKAKSRINAHDVANRIMRKDNYLIALFNSDILNLSLPIPLYHTSTLTKTLEWNLNLCVMGFAFNEQGYLKHNFLKHSQRDYLKNELAKRFMIAGFLNIILSPFLVAYFVLLYFFRYFNEFKTTPGALSSRQYTPIAEWKFREYNELYHLFQRRMGLSVEIANRYIDQFPKEKTNLILKFAAFISGSFVAILALLTILDPENFLNFELTQDRSVLFYISIFGTIWAACRSSLSDQYKAFDPEQTLKELIDCIHYEPKEWRGRYHSEQVKLEFCKLYNLKVILLLRELASLVLSPFILWFALPSSSGKIIDFIREVSVYVDGLGYVCKYATFKVKTRDHGNAAHAGSSSRVGRRNSQESDSGSLSSSSSASSDKGVDKMMQSYMYFIDDYQNKDNAVGKYQLPRNRSNNLKEFNDHWPHTNYSWKTQFELGGRSTKSTENSSKSRHADPSGSQKRHASTTKTRRNLRSSSPLNGDNGLGESFINSIPLQDYGHKTKTEELRRGNGVLGLINQYYKKSDVGR</sequence>
<feature type="compositionally biased region" description="Basic and acidic residues" evidence="21">
    <location>
        <begin position="48"/>
        <end position="59"/>
    </location>
</feature>
<dbReference type="GO" id="GO:0005789">
    <property type="term" value="C:endoplasmic reticulum membrane"/>
    <property type="evidence" value="ECO:0007669"/>
    <property type="project" value="UniProtKB-SubCell"/>
</dbReference>
<dbReference type="AlphaFoldDB" id="A0A1G4JS81"/>
<comment type="caution">
    <text evidence="20">Lacks conserved residue(s) required for the propagation of feature annotation.</text>
</comment>
<feature type="region of interest" description="Disordered" evidence="21">
    <location>
        <begin position="842"/>
        <end position="894"/>
    </location>
</feature>
<dbReference type="STRING" id="1230905.A0A1G4JS81"/>
<name>A0A1G4JS81_9SACH</name>
<comment type="catalytic activity">
    <reaction evidence="18">
        <text>a 1,2-diacyl-sn-glycero-3-phospho-(1D-myo-inositol-3-phosphate)(in) = a 1,2-diacyl-sn-glycero-3-phospho-(1D-myo-inositol-3-phosphate)(out)</text>
        <dbReference type="Rhea" id="RHEA:67920"/>
        <dbReference type="ChEBI" id="CHEBI:58088"/>
    </reaction>
</comment>
<feature type="compositionally biased region" description="Basic and acidic residues" evidence="21">
    <location>
        <begin position="123"/>
        <end position="151"/>
    </location>
</feature>
<dbReference type="GO" id="GO:0034045">
    <property type="term" value="C:phagophore assembly site membrane"/>
    <property type="evidence" value="ECO:0007669"/>
    <property type="project" value="UniProtKB-SubCell"/>
</dbReference>
<dbReference type="GO" id="GO:0005776">
    <property type="term" value="C:autophagosome"/>
    <property type="evidence" value="ECO:0007669"/>
    <property type="project" value="TreeGrafter"/>
</dbReference>
<evidence type="ECO:0000256" key="5">
    <source>
        <dbReference type="ARBA" id="ARBA00006185"/>
    </source>
</evidence>
<evidence type="ECO:0000256" key="2">
    <source>
        <dbReference type="ARBA" id="ARBA00004477"/>
    </source>
</evidence>
<evidence type="ECO:0000256" key="17">
    <source>
        <dbReference type="ARBA" id="ARBA00024615"/>
    </source>
</evidence>
<evidence type="ECO:0000256" key="8">
    <source>
        <dbReference type="ARBA" id="ARBA00022692"/>
    </source>
</evidence>
<feature type="region of interest" description="Disordered" evidence="21">
    <location>
        <begin position="19"/>
        <end position="178"/>
    </location>
</feature>
<dbReference type="GO" id="GO:0000139">
    <property type="term" value="C:Golgi membrane"/>
    <property type="evidence" value="ECO:0007669"/>
    <property type="project" value="UniProtKB-SubCell"/>
</dbReference>
<evidence type="ECO:0000256" key="18">
    <source>
        <dbReference type="ARBA" id="ARBA00024621"/>
    </source>
</evidence>
<feature type="region of interest" description="Disordered" evidence="21">
    <location>
        <begin position="754"/>
        <end position="788"/>
    </location>
</feature>
<dbReference type="Proteomes" id="UP000191024">
    <property type="component" value="Chromosome E"/>
</dbReference>
<keyword evidence="23" id="KW-1185">Reference proteome</keyword>
<dbReference type="GO" id="GO:0000422">
    <property type="term" value="P:autophagy of mitochondrion"/>
    <property type="evidence" value="ECO:0007669"/>
    <property type="project" value="TreeGrafter"/>
</dbReference>
<evidence type="ECO:0000256" key="6">
    <source>
        <dbReference type="ARBA" id="ARBA00018074"/>
    </source>
</evidence>
<evidence type="ECO:0000256" key="15">
    <source>
        <dbReference type="ARBA" id="ARBA00023329"/>
    </source>
</evidence>
<evidence type="ECO:0000256" key="12">
    <source>
        <dbReference type="ARBA" id="ARBA00023034"/>
    </source>
</evidence>
<feature type="compositionally biased region" description="Low complexity" evidence="21">
    <location>
        <begin position="772"/>
        <end position="786"/>
    </location>
</feature>
<evidence type="ECO:0000256" key="16">
    <source>
        <dbReference type="ARBA" id="ARBA00024479"/>
    </source>
</evidence>
<evidence type="ECO:0000256" key="4">
    <source>
        <dbReference type="ARBA" id="ARBA00004653"/>
    </source>
</evidence>
<evidence type="ECO:0000256" key="1">
    <source>
        <dbReference type="ARBA" id="ARBA00004439"/>
    </source>
</evidence>
<feature type="transmembrane region" description="Helical" evidence="20">
    <location>
        <begin position="506"/>
        <end position="530"/>
    </location>
</feature>
<dbReference type="GO" id="GO:0006869">
    <property type="term" value="P:lipid transport"/>
    <property type="evidence" value="ECO:0007669"/>
    <property type="project" value="UniProtKB-KW"/>
</dbReference>
<comment type="catalytic activity">
    <reaction evidence="17">
        <text>a 1,2-diacyl-sn-glycero-3-phosphoethanolamine(in) = a 1,2-diacyl-sn-glycero-3-phosphoethanolamine(out)</text>
        <dbReference type="Rhea" id="RHEA:38895"/>
        <dbReference type="ChEBI" id="CHEBI:64612"/>
    </reaction>
</comment>
<keyword evidence="15" id="KW-0968">Cytoplasmic vesicle</keyword>
<feature type="compositionally biased region" description="Basic residues" evidence="21">
    <location>
        <begin position="867"/>
        <end position="880"/>
    </location>
</feature>
<keyword evidence="10 20" id="KW-1133">Transmembrane helix</keyword>